<organism evidence="1 2">
    <name type="scientific">Oricola cellulosilytica</name>
    <dbReference type="NCBI Taxonomy" id="1429082"/>
    <lineage>
        <taxon>Bacteria</taxon>
        <taxon>Pseudomonadati</taxon>
        <taxon>Pseudomonadota</taxon>
        <taxon>Alphaproteobacteria</taxon>
        <taxon>Hyphomicrobiales</taxon>
        <taxon>Ahrensiaceae</taxon>
        <taxon>Oricola</taxon>
    </lineage>
</organism>
<accession>A0A4R0P3V0</accession>
<sequence>MPKHASSNAAPAGDGNIAIREEYEAAIVLDTVAAYDLFIARHPYHELAAKARQRRDVLLRNVDQDGAPDGEER</sequence>
<evidence type="ECO:0000313" key="1">
    <source>
        <dbReference type="EMBL" id="TCD11309.1"/>
    </source>
</evidence>
<dbReference type="OrthoDB" id="7478819at2"/>
<reference evidence="1 2" key="1">
    <citation type="journal article" date="2015" name="Antonie Van Leeuwenhoek">
        <title>Oricola cellulosilytica gen. nov., sp. nov., a cellulose-degrading bacterium of the family Phyllobacteriaceae isolated from surface seashore water, and emended descriptions of Mesorhizobium loti and Phyllobacterium myrsinacearum.</title>
        <authorList>
            <person name="Hameed A."/>
            <person name="Shahina M."/>
            <person name="Lai W.A."/>
            <person name="Lin S.Y."/>
            <person name="Young L.S."/>
            <person name="Liu Y.C."/>
            <person name="Hsu Y.H."/>
            <person name="Young C.C."/>
        </authorList>
    </citation>
    <scope>NUCLEOTIDE SEQUENCE [LARGE SCALE GENOMIC DNA]</scope>
    <source>
        <strain evidence="1 2">KCTC 52183</strain>
    </source>
</reference>
<dbReference type="RefSeq" id="WP_131571643.1">
    <property type="nucleotide sequence ID" value="NZ_JAINFK010000002.1"/>
</dbReference>
<name>A0A4R0P3V0_9HYPH</name>
<dbReference type="AlphaFoldDB" id="A0A4R0P3V0"/>
<dbReference type="Proteomes" id="UP000291301">
    <property type="component" value="Unassembled WGS sequence"/>
</dbReference>
<gene>
    <name evidence="1" type="ORF">E0D97_17455</name>
</gene>
<evidence type="ECO:0000313" key="2">
    <source>
        <dbReference type="Proteomes" id="UP000291301"/>
    </source>
</evidence>
<proteinExistence type="predicted"/>
<protein>
    <submittedName>
        <fullName evidence="1">Uncharacterized protein</fullName>
    </submittedName>
</protein>
<comment type="caution">
    <text evidence="1">The sequence shown here is derived from an EMBL/GenBank/DDBJ whole genome shotgun (WGS) entry which is preliminary data.</text>
</comment>
<keyword evidence="2" id="KW-1185">Reference proteome</keyword>
<dbReference type="EMBL" id="SJST01000010">
    <property type="protein sequence ID" value="TCD11309.1"/>
    <property type="molecule type" value="Genomic_DNA"/>
</dbReference>